<reference evidence="2" key="1">
    <citation type="submission" date="2025-08" db="UniProtKB">
        <authorList>
            <consortium name="Ensembl"/>
        </authorList>
    </citation>
    <scope>IDENTIFICATION</scope>
</reference>
<evidence type="ECO:0000313" key="2">
    <source>
        <dbReference type="Ensembl" id="ENSBOBP00000023619.1"/>
    </source>
</evidence>
<feature type="region of interest" description="Disordered" evidence="1">
    <location>
        <begin position="15"/>
        <end position="51"/>
    </location>
</feature>
<feature type="compositionally biased region" description="Pro residues" evidence="1">
    <location>
        <begin position="74"/>
        <end position="84"/>
    </location>
</feature>
<dbReference type="Proteomes" id="UP000694567">
    <property type="component" value="Unplaced"/>
</dbReference>
<dbReference type="Ensembl" id="ENSBOBT00000024135.1">
    <property type="protein sequence ID" value="ENSBOBP00000023619.1"/>
    <property type="gene ID" value="ENSBOBG00000014129.1"/>
</dbReference>
<reference evidence="2" key="2">
    <citation type="submission" date="2025-09" db="UniProtKB">
        <authorList>
            <consortium name="Ensembl"/>
        </authorList>
    </citation>
    <scope>IDENTIFICATION</scope>
</reference>
<accession>A0A8C0FUH3</accession>
<evidence type="ECO:0000313" key="3">
    <source>
        <dbReference type="Proteomes" id="UP000694567"/>
    </source>
</evidence>
<protein>
    <submittedName>
        <fullName evidence="2">Uncharacterized protein</fullName>
    </submittedName>
</protein>
<feature type="region of interest" description="Disordered" evidence="1">
    <location>
        <begin position="64"/>
        <end position="84"/>
    </location>
</feature>
<sequence length="84" mass="8864">IPLRVSCLSALQQPASFLSGNGGAEGWDRVRDSSASGSAAPSVTGLYRAPSRVEQEASARVSAIYPIPHKKHQPPPPPPLFFPT</sequence>
<name>A0A8C0FUH3_BUBBB</name>
<evidence type="ECO:0000256" key="1">
    <source>
        <dbReference type="SAM" id="MobiDB-lite"/>
    </source>
</evidence>
<proteinExistence type="predicted"/>
<keyword evidence="3" id="KW-1185">Reference proteome</keyword>
<dbReference type="AlphaFoldDB" id="A0A8C0FUH3"/>
<organism evidence="2 3">
    <name type="scientific">Bubo bubo</name>
    <name type="common">Eurasian eagle-owl</name>
    <name type="synonym">Strix bubo</name>
    <dbReference type="NCBI Taxonomy" id="30461"/>
    <lineage>
        <taxon>Eukaryota</taxon>
        <taxon>Metazoa</taxon>
        <taxon>Chordata</taxon>
        <taxon>Craniata</taxon>
        <taxon>Vertebrata</taxon>
        <taxon>Euteleostomi</taxon>
        <taxon>Archelosauria</taxon>
        <taxon>Archosauria</taxon>
        <taxon>Dinosauria</taxon>
        <taxon>Saurischia</taxon>
        <taxon>Theropoda</taxon>
        <taxon>Coelurosauria</taxon>
        <taxon>Aves</taxon>
        <taxon>Neognathae</taxon>
        <taxon>Neoaves</taxon>
        <taxon>Telluraves</taxon>
        <taxon>Strigiformes</taxon>
        <taxon>Strigidae</taxon>
        <taxon>Bubo</taxon>
    </lineage>
</organism>